<evidence type="ECO:0000256" key="1">
    <source>
        <dbReference type="ARBA" id="ARBA00008791"/>
    </source>
</evidence>
<dbReference type="AlphaFoldDB" id="A0A7C3R3F0"/>
<accession>A0A7C3R3F0</accession>
<dbReference type="InterPro" id="IPR014729">
    <property type="entry name" value="Rossmann-like_a/b/a_fold"/>
</dbReference>
<dbReference type="PRINTS" id="PR01438">
    <property type="entry name" value="UNVRSLSTRESS"/>
</dbReference>
<sequence length="178" mass="19786">MQIPFKTLVFPYDLTPISPETAKTVKAMLQGEVTHLHVFHVMSMNEEIPMGYPIPPEYMNEIDRVAVREVKKFSDTLRKDGLEVSNGLYRGQTDQTIIEVALALKADAILLLSQGKGLMGRILLGSTSTSVLHHSPLPVILLKPDHVANRLLSEFSHQTSPKNLYEAVIKPDNTGPVF</sequence>
<gene>
    <name evidence="3" type="ORF">ENX03_00980</name>
</gene>
<protein>
    <submittedName>
        <fullName evidence="3">Universal stress protein</fullName>
    </submittedName>
</protein>
<dbReference type="PANTHER" id="PTHR46268">
    <property type="entry name" value="STRESS RESPONSE PROTEIN NHAX"/>
    <property type="match status" value="1"/>
</dbReference>
<feature type="domain" description="UspA" evidence="2">
    <location>
        <begin position="5"/>
        <end position="143"/>
    </location>
</feature>
<dbReference type="CDD" id="cd00293">
    <property type="entry name" value="USP-like"/>
    <property type="match status" value="1"/>
</dbReference>
<comment type="caution">
    <text evidence="3">The sequence shown here is derived from an EMBL/GenBank/DDBJ whole genome shotgun (WGS) entry which is preliminary data.</text>
</comment>
<organism evidence="3">
    <name type="scientific">Leptospirillum ferriphilum</name>
    <dbReference type="NCBI Taxonomy" id="178606"/>
    <lineage>
        <taxon>Bacteria</taxon>
        <taxon>Pseudomonadati</taxon>
        <taxon>Nitrospirota</taxon>
        <taxon>Nitrospiria</taxon>
        <taxon>Nitrospirales</taxon>
        <taxon>Nitrospiraceae</taxon>
        <taxon>Leptospirillum</taxon>
    </lineage>
</organism>
<dbReference type="InterPro" id="IPR006016">
    <property type="entry name" value="UspA"/>
</dbReference>
<dbReference type="Gene3D" id="3.40.50.620">
    <property type="entry name" value="HUPs"/>
    <property type="match status" value="1"/>
</dbReference>
<dbReference type="Pfam" id="PF00582">
    <property type="entry name" value="Usp"/>
    <property type="match status" value="1"/>
</dbReference>
<proteinExistence type="inferred from homology"/>
<evidence type="ECO:0000259" key="2">
    <source>
        <dbReference type="Pfam" id="PF00582"/>
    </source>
</evidence>
<dbReference type="PANTHER" id="PTHR46268:SF6">
    <property type="entry name" value="UNIVERSAL STRESS PROTEIN UP12"/>
    <property type="match status" value="1"/>
</dbReference>
<comment type="similarity">
    <text evidence="1">Belongs to the universal stress protein A family.</text>
</comment>
<dbReference type="SUPFAM" id="SSF52402">
    <property type="entry name" value="Adenine nucleotide alpha hydrolases-like"/>
    <property type="match status" value="1"/>
</dbReference>
<name>A0A7C3R3F0_9BACT</name>
<evidence type="ECO:0000313" key="3">
    <source>
        <dbReference type="EMBL" id="HFT92517.1"/>
    </source>
</evidence>
<dbReference type="InterPro" id="IPR006015">
    <property type="entry name" value="Universal_stress_UspA"/>
</dbReference>
<dbReference type="EMBL" id="DTMM01000018">
    <property type="protein sequence ID" value="HFT92517.1"/>
    <property type="molecule type" value="Genomic_DNA"/>
</dbReference>
<reference evidence="3" key="1">
    <citation type="journal article" date="2020" name="mSystems">
        <title>Genome- and Community-Level Interaction Insights into Carbon Utilization and Element Cycling Functions of Hydrothermarchaeota in Hydrothermal Sediment.</title>
        <authorList>
            <person name="Zhou Z."/>
            <person name="Liu Y."/>
            <person name="Xu W."/>
            <person name="Pan J."/>
            <person name="Luo Z.H."/>
            <person name="Li M."/>
        </authorList>
    </citation>
    <scope>NUCLEOTIDE SEQUENCE [LARGE SCALE GENOMIC DNA]</scope>
    <source>
        <strain evidence="3">SpSt-902</strain>
    </source>
</reference>